<proteinExistence type="predicted"/>
<reference evidence="2 3" key="1">
    <citation type="submission" date="2024-06" db="EMBL/GenBank/DDBJ databases">
        <title>The Natural Products Discovery Center: Release of the First 8490 Sequenced Strains for Exploring Actinobacteria Biosynthetic Diversity.</title>
        <authorList>
            <person name="Kalkreuter E."/>
            <person name="Kautsar S.A."/>
            <person name="Yang D."/>
            <person name="Bader C.D."/>
            <person name="Teijaro C.N."/>
            <person name="Fluegel L."/>
            <person name="Davis C.M."/>
            <person name="Simpson J.R."/>
            <person name="Lauterbach L."/>
            <person name="Steele A.D."/>
            <person name="Gui C."/>
            <person name="Meng S."/>
            <person name="Li G."/>
            <person name="Viehrig K."/>
            <person name="Ye F."/>
            <person name="Su P."/>
            <person name="Kiefer A.F."/>
            <person name="Nichols A."/>
            <person name="Cepeda A.J."/>
            <person name="Yan W."/>
            <person name="Fan B."/>
            <person name="Jiang Y."/>
            <person name="Adhikari A."/>
            <person name="Zheng C.-J."/>
            <person name="Schuster L."/>
            <person name="Cowan T.M."/>
            <person name="Smanski M.J."/>
            <person name="Chevrette M.G."/>
            <person name="De Carvalho L.P.S."/>
            <person name="Shen B."/>
        </authorList>
    </citation>
    <scope>NUCLEOTIDE SEQUENCE [LARGE SCALE GENOMIC DNA]</scope>
    <source>
        <strain evidence="2 3">NPDC000634</strain>
    </source>
</reference>
<organism evidence="2 3">
    <name type="scientific">Streptomyces carpinensis</name>
    <dbReference type="NCBI Taxonomy" id="66369"/>
    <lineage>
        <taxon>Bacteria</taxon>
        <taxon>Bacillati</taxon>
        <taxon>Actinomycetota</taxon>
        <taxon>Actinomycetes</taxon>
        <taxon>Kitasatosporales</taxon>
        <taxon>Streptomycetaceae</taxon>
        <taxon>Streptomyces</taxon>
    </lineage>
</organism>
<evidence type="ECO:0000256" key="1">
    <source>
        <dbReference type="SAM" id="SignalP"/>
    </source>
</evidence>
<name>A0ABV1W031_9ACTN</name>
<dbReference type="EMBL" id="JBEPCU010000134">
    <property type="protein sequence ID" value="MER6977533.1"/>
    <property type="molecule type" value="Genomic_DNA"/>
</dbReference>
<sequence length="139" mass="14264">MHATLRRRCVRTLAAGALSAALVSAGSAGAFAAGTAPMPEPNATHSMKPMAKASITIDHTSVKAGKSVMLSGRTANLAAATTLTVQHLSNGKWTTLRGATVVKKGNTFTVTTKLAATGRQHLRVVSGPTRSKTVTVNVT</sequence>
<dbReference type="RefSeq" id="WP_086728904.1">
    <property type="nucleotide sequence ID" value="NZ_MUBM01000271.1"/>
</dbReference>
<keyword evidence="3" id="KW-1185">Reference proteome</keyword>
<comment type="caution">
    <text evidence="2">The sequence shown here is derived from an EMBL/GenBank/DDBJ whole genome shotgun (WGS) entry which is preliminary data.</text>
</comment>
<feature type="chain" id="PRO_5045728438" description="DUF5666 domain-containing protein" evidence="1">
    <location>
        <begin position="33"/>
        <end position="139"/>
    </location>
</feature>
<evidence type="ECO:0000313" key="3">
    <source>
        <dbReference type="Proteomes" id="UP001458415"/>
    </source>
</evidence>
<dbReference type="Proteomes" id="UP001458415">
    <property type="component" value="Unassembled WGS sequence"/>
</dbReference>
<evidence type="ECO:0000313" key="2">
    <source>
        <dbReference type="EMBL" id="MER6977533.1"/>
    </source>
</evidence>
<keyword evidence="1" id="KW-0732">Signal</keyword>
<gene>
    <name evidence="2" type="ORF">ABT317_11050</name>
</gene>
<accession>A0ABV1W031</accession>
<feature type="signal peptide" evidence="1">
    <location>
        <begin position="1"/>
        <end position="32"/>
    </location>
</feature>
<dbReference type="InterPro" id="IPR006311">
    <property type="entry name" value="TAT_signal"/>
</dbReference>
<evidence type="ECO:0008006" key="4">
    <source>
        <dbReference type="Google" id="ProtNLM"/>
    </source>
</evidence>
<protein>
    <recommendedName>
        <fullName evidence="4">DUF5666 domain-containing protein</fullName>
    </recommendedName>
</protein>
<dbReference type="PROSITE" id="PS51318">
    <property type="entry name" value="TAT"/>
    <property type="match status" value="1"/>
</dbReference>